<dbReference type="InterPro" id="IPR057326">
    <property type="entry name" value="KR_dom"/>
</dbReference>
<dbReference type="Gene3D" id="3.10.129.110">
    <property type="entry name" value="Polyketide synthase dehydratase"/>
    <property type="match status" value="1"/>
</dbReference>
<feature type="active site" description="Proton donor; for dehydratase activity" evidence="8">
    <location>
        <position position="1192"/>
    </location>
</feature>
<evidence type="ECO:0000259" key="10">
    <source>
        <dbReference type="PROSITE" id="PS50075"/>
    </source>
</evidence>
<keyword evidence="5" id="KW-0560">Oxidoreductase</keyword>
<dbReference type="InterPro" id="IPR016036">
    <property type="entry name" value="Malonyl_transacylase_ACP-bd"/>
</dbReference>
<evidence type="ECO:0000256" key="8">
    <source>
        <dbReference type="PROSITE-ProRule" id="PRU01363"/>
    </source>
</evidence>
<dbReference type="PROSITE" id="PS52019">
    <property type="entry name" value="PKS_MFAS_DH"/>
    <property type="match status" value="1"/>
</dbReference>
<dbReference type="GO" id="GO:0031177">
    <property type="term" value="F:phosphopantetheine binding"/>
    <property type="evidence" value="ECO:0007669"/>
    <property type="project" value="InterPro"/>
</dbReference>
<keyword evidence="14" id="KW-1185">Reference proteome</keyword>
<dbReference type="GO" id="GO:0004315">
    <property type="term" value="F:3-oxoacyl-[acyl-carrier-protein] synthase activity"/>
    <property type="evidence" value="ECO:0007669"/>
    <property type="project" value="InterPro"/>
</dbReference>
<gene>
    <name evidence="13" type="primary">azaB_0</name>
    <name evidence="13" type="ORF">DIS24_g8152</name>
</gene>
<evidence type="ECO:0000256" key="3">
    <source>
        <dbReference type="ARBA" id="ARBA00022679"/>
    </source>
</evidence>
<dbReference type="SUPFAM" id="SSF53901">
    <property type="entry name" value="Thiolase-like"/>
    <property type="match status" value="1"/>
</dbReference>
<dbReference type="Gene3D" id="3.90.180.10">
    <property type="entry name" value="Medium-chain alcohol dehydrogenases, catalytic domain"/>
    <property type="match status" value="1"/>
</dbReference>
<dbReference type="Proteomes" id="UP001175001">
    <property type="component" value="Unassembled WGS sequence"/>
</dbReference>
<evidence type="ECO:0000256" key="5">
    <source>
        <dbReference type="ARBA" id="ARBA00023002"/>
    </source>
</evidence>
<dbReference type="Gene3D" id="1.10.1200.10">
    <property type="entry name" value="ACP-like"/>
    <property type="match status" value="1"/>
</dbReference>
<dbReference type="SMART" id="SM00826">
    <property type="entry name" value="PKS_DH"/>
    <property type="match status" value="1"/>
</dbReference>
<dbReference type="CDD" id="cd02440">
    <property type="entry name" value="AdoMet_MTases"/>
    <property type="match status" value="1"/>
</dbReference>
<keyword evidence="3" id="KW-0808">Transferase</keyword>
<dbReference type="InterPro" id="IPR049900">
    <property type="entry name" value="PKS_mFAS_DH"/>
</dbReference>
<dbReference type="SUPFAM" id="SSF52151">
    <property type="entry name" value="FabD/lysophospholipase-like"/>
    <property type="match status" value="1"/>
</dbReference>
<dbReference type="Pfam" id="PF23114">
    <property type="entry name" value="NAD-bd_HRPKS_sdrA"/>
    <property type="match status" value="1"/>
</dbReference>
<dbReference type="Pfam" id="PF00109">
    <property type="entry name" value="ketoacyl-synt"/>
    <property type="match status" value="1"/>
</dbReference>
<accession>A0AA39Y361</accession>
<dbReference type="SMART" id="SM00829">
    <property type="entry name" value="PKS_ER"/>
    <property type="match status" value="1"/>
</dbReference>
<dbReference type="InterPro" id="IPR036736">
    <property type="entry name" value="ACP-like_sf"/>
</dbReference>
<organism evidence="13 14">
    <name type="scientific">Lasiodiplodia hormozganensis</name>
    <dbReference type="NCBI Taxonomy" id="869390"/>
    <lineage>
        <taxon>Eukaryota</taxon>
        <taxon>Fungi</taxon>
        <taxon>Dikarya</taxon>
        <taxon>Ascomycota</taxon>
        <taxon>Pezizomycotina</taxon>
        <taxon>Dothideomycetes</taxon>
        <taxon>Dothideomycetes incertae sedis</taxon>
        <taxon>Botryosphaeriales</taxon>
        <taxon>Botryosphaeriaceae</taxon>
        <taxon>Lasiodiplodia</taxon>
    </lineage>
</organism>
<dbReference type="InterPro" id="IPR014031">
    <property type="entry name" value="Ketoacyl_synth_C"/>
</dbReference>
<dbReference type="InterPro" id="IPR013968">
    <property type="entry name" value="PKS_KR"/>
</dbReference>
<dbReference type="InterPro" id="IPR014043">
    <property type="entry name" value="Acyl_transferase_dom"/>
</dbReference>
<dbReference type="Pfam" id="PF08242">
    <property type="entry name" value="Methyltransf_12"/>
    <property type="match status" value="1"/>
</dbReference>
<dbReference type="SUPFAM" id="SSF55048">
    <property type="entry name" value="Probable ACP-binding domain of malonyl-CoA ACP transacylase"/>
    <property type="match status" value="1"/>
</dbReference>
<dbReference type="GO" id="GO:0016491">
    <property type="term" value="F:oxidoreductase activity"/>
    <property type="evidence" value="ECO:0007669"/>
    <property type="project" value="UniProtKB-KW"/>
</dbReference>
<dbReference type="InterPro" id="IPR013154">
    <property type="entry name" value="ADH-like_N"/>
</dbReference>
<dbReference type="SUPFAM" id="SSF53335">
    <property type="entry name" value="S-adenosyl-L-methionine-dependent methyltransferases"/>
    <property type="match status" value="1"/>
</dbReference>
<dbReference type="SUPFAM" id="SSF47336">
    <property type="entry name" value="ACP-like"/>
    <property type="match status" value="1"/>
</dbReference>
<evidence type="ECO:0000256" key="7">
    <source>
        <dbReference type="ARBA" id="ARBA00023315"/>
    </source>
</evidence>
<dbReference type="EMBL" id="JAUJDW010000057">
    <property type="protein sequence ID" value="KAK0645163.1"/>
    <property type="molecule type" value="Genomic_DNA"/>
</dbReference>
<protein>
    <submittedName>
        <fullName evidence="13">Highly reducing polyketide synthase azaB</fullName>
    </submittedName>
</protein>
<dbReference type="CDD" id="cd00833">
    <property type="entry name" value="PKS"/>
    <property type="match status" value="1"/>
</dbReference>
<dbReference type="InterPro" id="IPR020843">
    <property type="entry name" value="ER"/>
</dbReference>
<dbReference type="GO" id="GO:1901336">
    <property type="term" value="P:lactone biosynthetic process"/>
    <property type="evidence" value="ECO:0007669"/>
    <property type="project" value="UniProtKB-ARBA"/>
</dbReference>
<feature type="domain" description="Ketosynthase family 3 (KS3)" evidence="11">
    <location>
        <begin position="44"/>
        <end position="488"/>
    </location>
</feature>
<dbReference type="SUPFAM" id="SSF50129">
    <property type="entry name" value="GroES-like"/>
    <property type="match status" value="1"/>
</dbReference>
<dbReference type="Pfam" id="PF02801">
    <property type="entry name" value="Ketoacyl-synt_C"/>
    <property type="match status" value="1"/>
</dbReference>
<dbReference type="InterPro" id="IPR016039">
    <property type="entry name" value="Thiolase-like"/>
</dbReference>
<feature type="region of interest" description="N-terminal hotdog fold" evidence="8">
    <location>
        <begin position="979"/>
        <end position="1114"/>
    </location>
</feature>
<evidence type="ECO:0000313" key="14">
    <source>
        <dbReference type="Proteomes" id="UP001175001"/>
    </source>
</evidence>
<dbReference type="FunFam" id="3.40.366.10:FF:000002">
    <property type="entry name" value="Probable polyketide synthase 2"/>
    <property type="match status" value="1"/>
</dbReference>
<dbReference type="InterPro" id="IPR050091">
    <property type="entry name" value="PKS_NRPS_Biosynth_Enz"/>
</dbReference>
<dbReference type="SMART" id="SM00827">
    <property type="entry name" value="PKS_AT"/>
    <property type="match status" value="1"/>
</dbReference>
<sequence>MKETSIDIPDLSPVLGGTVIGGSTTRQEAAAAAATTTTHRPDPHEPIAIVGMSCRFPGESDSPEKLFKLCSEARSAWSEIPGDRFNAKGFYHPHAERLGTMNVKGAHFLEEDIGLFDASFFNLTSEVASSMDPQLRLQLECTFEALENAGLLLDRIAGSKTSVFSSSFTKDYHDSLLRDPDTTPRYFMTGNGTAMLSNRVSHFFDLRGPSLTIDTACSTSLVALHLACQSLKAGESSMSIVGGANVMLNPDMFVTMSSLGPADNNSSLPCSFLSPEGKSFAFDSRASGYGRGEGAATLVLKRLSDALRDGDPIRGVIRGTATNQDGKTPTLTSPSRYAQEELMRACYAGAGGGLDPKDTTYVEAHGTGTQAGDATEIAAIGAVFGGEKEKGGRGLRKGPLYVGSVKTNIGHLEAASGLAGVIKTALCLEKGLIPPNANFERANERLELEKWNIKIPQRLEPWPDHCVRRASVSSFGYGGTNGHVILDAAMHHEKKKKLEEHTREQQLQPRLFSISAKDEDAAREAAARLAEYVQEKKGGGPELFDNLSYTLSARRSRFPWSVSVAATSLGALADALSNDALKPVRSVGGTPPRLGFVFTGQGAQWHAMGRELLGAYPVFRRSIEDATRIIKEFGAEWSLMDELLRDAATSRVNETLMSLPLCTAVQLSLVDLLTSWGIAPTAVTGHSSGEVGAAYAAGLVDFRSALAIVYLRGELTTSFKLKTPGMRGGMIAVGLGRDEVQEYLARVTAGEVVVACVNSPSSVTVSGDLAGVEELERLLHADEIFARKLKVDAAYHSHHMQPIAAEYHQLLEAALARGRLLDGVVFSSPVTGSRADQVDAAHWVTNMVSPVLFLDSFRNMCLDAEERQQVDLVVEIGPHSALAGPIRQILSLPELRDRGVAYTSCLVRNQDATSTMQAMAGFLADRGYPVDLTAINFPNGADGCRVLHDLPSYAWNHKQKHWAVSRLGRALNQKPAPPHDLAGAKVPGTNPLAPLWRWILRPSEIPWVQDHVVQSHMVYPAAGYISMVLEAVRSNNADEQRPLRGIQMREIDVKKALVIPEETAGVEVQLALLPKNEKALASHDWTEFRIFSVDQNDGWSEHCSGFVSAVYGDSTTPLSGSEPASAALGKPVMQPKALYQTLQRLGINHGPAFQNIHSVHGKVTSVFSVADTAALMPARHEQKHLLHPTTLDSVIQTAYLSLPEYGQGQTTAMVPRSIASLFVSSELEGVGAGSLLEAHAKLGSVDARSFLSSVDVKDPSRGHQTVLRLSGLRCQSLGAALQQDDQDQDRLCFNVEWKPYLALADCASIKDLRVAAPSESEQRMVTDLRHACLHFIRDALDELTTADVANLAEHHAALHRWMEIVSKSAELNDICIQNPTCSDRAGAWARHLSAVADASVSGRMACRIGEKLVPILRKEIAPLELMLEDRLLYAYYEGAIGINRSFAQVERLSELLGHQNPAAKILEIGAGTGSCTRAVLAGLGRAHAAGSPNFARYDFTDVSPGFFDAAREKFADSVDRMTFRRLDIELDPGSQSFECGTYDVVVACEVLHATKTMDATMANVRQLLKPGGTLLLVETTKDAIDIQLVFGTLPGWWLSTEDERKLSPSLPVASWNKLLQRTGFSGIDLDVQDSEDVSFSSLSVIMSTAAGDAPQRPSSIALVQVRPKKEEAQQAWTDRLAARLRQEGAAEVTVESLETVQPRGRTCIIIDDPAAPLLSDITAAAFEALRGMLTTADGVFWVSHGGTIECQYPEAAAHLGLLRTLRCEDGSRRYITLDLDASHGAWLAESVDTAAKVFLQAFDESRPREEIDFEYAARDGAVLVGRVREDAEANAAVACGTAAAVLKPFSQPGRSLRMEVDTPGLIDSITFHDDPQAEEPLGEDEIEIEPAAFGLNFRDVMVAMGQLDEWIMGYECSGIVSRVGSSKGHNFQPGDRVCAMTRGHYANRVRVSWTAVCKMPPQMSFEEAASVPMVFITAYYSLFEIARLEDGESVLIHAGSGGVGQAAIMLAKLKKADVFVTVGSQEKRAFVRDTYGIPDDRIFSSRDTSFGDAVLAATGGRGVDVALNSLAGPLLEETWRCIAPLGRFVEIGKRDIELNKRLDMAPFRQSVSFAAVDLTHVAAHRGKLISRMLAAVMELLDQGSIKPVTPVTVYGLDELEKAFRLMQAGKHRGKIVIRAGKEDTVKVAPQRPRARLSPDASYVVVGGLGGIGRSVSRLLVQRGARHLVLLSRRGEDADRGFVDELRAAGCAVAAPPCDASDAKALATAAAKWARTMPPVRGVIQAAMALQDSVFERMGFDEFAGGMAPKLQATRNLHELFGGLDFFVMLSSVVGVAGNASQANYAAGGAFQDALAQHRQARGLPGVALDLGPVRSVGFVAESAGVEDRLARIGFRALEEQQVLQLIEAAVAGCSAAQVVTGVASAPAPELVQRAAWLQDARFAGLRAAGDAAGSLGRASGGSGPAVPLQLQLADAASPAQAAQVVCAAVVRKTADIFMLQVDEVDARHPVTHYGVDSLVAVELRNWLAAHARADVSIFDVLQSASIADLAAVVARKSACVKAE</sequence>
<feature type="domain" description="Carrier" evidence="10">
    <location>
        <begin position="2480"/>
        <end position="2557"/>
    </location>
</feature>
<dbReference type="InterPro" id="IPR006162">
    <property type="entry name" value="Ppantetheine_attach_site"/>
</dbReference>
<dbReference type="InterPro" id="IPR018201">
    <property type="entry name" value="Ketoacyl_synth_AS"/>
</dbReference>
<name>A0AA39Y361_9PEZI</name>
<keyword evidence="6" id="KW-0511">Multifunctional enzyme</keyword>
<dbReference type="Pfam" id="PF23297">
    <property type="entry name" value="ACP_SdgA_C"/>
    <property type="match status" value="1"/>
</dbReference>
<keyword evidence="1" id="KW-0596">Phosphopantetheine</keyword>
<dbReference type="InterPro" id="IPR020841">
    <property type="entry name" value="PKS_Beta-ketoAc_synthase_dom"/>
</dbReference>
<evidence type="ECO:0000256" key="2">
    <source>
        <dbReference type="ARBA" id="ARBA00022553"/>
    </source>
</evidence>
<dbReference type="InterPro" id="IPR049552">
    <property type="entry name" value="PKS_DH_N"/>
</dbReference>
<feature type="domain" description="PKS/mFAS DH" evidence="12">
    <location>
        <begin position="979"/>
        <end position="1283"/>
    </location>
</feature>
<evidence type="ECO:0000313" key="13">
    <source>
        <dbReference type="EMBL" id="KAK0645163.1"/>
    </source>
</evidence>
<comment type="caution">
    <text evidence="13">The sequence shown here is derived from an EMBL/GenBank/DDBJ whole genome shotgun (WGS) entry which is preliminary data.</text>
</comment>
<dbReference type="GO" id="GO:0030639">
    <property type="term" value="P:polyketide biosynthetic process"/>
    <property type="evidence" value="ECO:0007669"/>
    <property type="project" value="UniProtKB-ARBA"/>
</dbReference>
<dbReference type="InterPro" id="IPR049551">
    <property type="entry name" value="PKS_DH_C"/>
</dbReference>
<dbReference type="Pfam" id="PF21089">
    <property type="entry name" value="PKS_DH_N"/>
    <property type="match status" value="1"/>
</dbReference>
<dbReference type="GO" id="GO:0004312">
    <property type="term" value="F:fatty acid synthase activity"/>
    <property type="evidence" value="ECO:0007669"/>
    <property type="project" value="TreeGrafter"/>
</dbReference>
<feature type="active site" description="Proton acceptor; for dehydratase activity" evidence="8">
    <location>
        <position position="1011"/>
    </location>
</feature>
<keyword evidence="4" id="KW-0521">NADP</keyword>
<dbReference type="SUPFAM" id="SSF51735">
    <property type="entry name" value="NAD(P)-binding Rossmann-fold domains"/>
    <property type="match status" value="2"/>
</dbReference>
<evidence type="ECO:0000256" key="1">
    <source>
        <dbReference type="ARBA" id="ARBA00022450"/>
    </source>
</evidence>
<dbReference type="Gene3D" id="3.40.50.150">
    <property type="entry name" value="Vaccinia Virus protein VP39"/>
    <property type="match status" value="1"/>
</dbReference>
<dbReference type="InterPro" id="IPR020807">
    <property type="entry name" value="PKS_DH"/>
</dbReference>
<dbReference type="InterPro" id="IPR009081">
    <property type="entry name" value="PP-bd_ACP"/>
</dbReference>
<dbReference type="SMART" id="SM00822">
    <property type="entry name" value="PKS_KR"/>
    <property type="match status" value="1"/>
</dbReference>
<dbReference type="Gene3D" id="3.40.47.10">
    <property type="match status" value="1"/>
</dbReference>
<dbReference type="Pfam" id="PF14765">
    <property type="entry name" value="PS-DH"/>
    <property type="match status" value="1"/>
</dbReference>
<proteinExistence type="predicted"/>
<dbReference type="SMART" id="SM00823">
    <property type="entry name" value="PKS_PP"/>
    <property type="match status" value="1"/>
</dbReference>
<dbReference type="Gene3D" id="3.40.366.10">
    <property type="entry name" value="Malonyl-Coenzyme A Acyl Carrier Protein, domain 2"/>
    <property type="match status" value="1"/>
</dbReference>
<dbReference type="InterPro" id="IPR032821">
    <property type="entry name" value="PKS_assoc"/>
</dbReference>
<dbReference type="Pfam" id="PF08240">
    <property type="entry name" value="ADH_N"/>
    <property type="match status" value="1"/>
</dbReference>
<dbReference type="InterPro" id="IPR014030">
    <property type="entry name" value="Ketoacyl_synth_N"/>
</dbReference>
<keyword evidence="7" id="KW-0012">Acyltransferase</keyword>
<dbReference type="Pfam" id="PF08659">
    <property type="entry name" value="KR"/>
    <property type="match status" value="1"/>
</dbReference>
<dbReference type="InterPro" id="IPR020806">
    <property type="entry name" value="PKS_PP-bd"/>
</dbReference>
<evidence type="ECO:0000256" key="4">
    <source>
        <dbReference type="ARBA" id="ARBA00022857"/>
    </source>
</evidence>
<dbReference type="Pfam" id="PF16197">
    <property type="entry name" value="KAsynt_C_assoc"/>
    <property type="match status" value="1"/>
</dbReference>
<dbReference type="InterPro" id="IPR011032">
    <property type="entry name" value="GroES-like_sf"/>
</dbReference>
<reference evidence="13" key="1">
    <citation type="submission" date="2023-06" db="EMBL/GenBank/DDBJ databases">
        <title>Multi-omics analyses reveal the molecular pathogenesis toolkit of Lasiodiplodia hormozganensis, a cross-kingdom pathogen.</title>
        <authorList>
            <person name="Felix C."/>
            <person name="Meneses R."/>
            <person name="Goncalves M.F.M."/>
            <person name="Tilleman L."/>
            <person name="Duarte A.S."/>
            <person name="Jorrin-Novo J.V."/>
            <person name="Van De Peer Y."/>
            <person name="Deforce D."/>
            <person name="Van Nieuwerburgh F."/>
            <person name="Esteves A.C."/>
            <person name="Alves A."/>
        </authorList>
    </citation>
    <scope>NUCLEOTIDE SEQUENCE</scope>
    <source>
        <strain evidence="13">CBS 339.90</strain>
    </source>
</reference>
<dbReference type="InterPro" id="IPR016035">
    <property type="entry name" value="Acyl_Trfase/lysoPLipase"/>
</dbReference>
<dbReference type="PROSITE" id="PS00606">
    <property type="entry name" value="KS3_1"/>
    <property type="match status" value="1"/>
</dbReference>
<dbReference type="SMART" id="SM00825">
    <property type="entry name" value="PKS_KS"/>
    <property type="match status" value="1"/>
</dbReference>
<dbReference type="PANTHER" id="PTHR43775:SF29">
    <property type="entry name" value="ASPERFURANONE POLYKETIDE SYNTHASE AFOG-RELATED"/>
    <property type="match status" value="1"/>
</dbReference>
<keyword evidence="2" id="KW-0597">Phosphoprotein</keyword>
<feature type="region of interest" description="Disordered" evidence="9">
    <location>
        <begin position="314"/>
        <end position="333"/>
    </location>
</feature>
<evidence type="ECO:0000256" key="6">
    <source>
        <dbReference type="ARBA" id="ARBA00023268"/>
    </source>
</evidence>
<dbReference type="CDD" id="cd05195">
    <property type="entry name" value="enoyl_red"/>
    <property type="match status" value="1"/>
</dbReference>
<feature type="region of interest" description="C-terminal hotdog fold" evidence="8">
    <location>
        <begin position="1130"/>
        <end position="1283"/>
    </location>
</feature>
<dbReference type="PROSITE" id="PS50075">
    <property type="entry name" value="CARRIER"/>
    <property type="match status" value="1"/>
</dbReference>
<feature type="compositionally biased region" description="Polar residues" evidence="9">
    <location>
        <begin position="320"/>
        <end position="333"/>
    </location>
</feature>
<dbReference type="Pfam" id="PF00698">
    <property type="entry name" value="Acyl_transf_1"/>
    <property type="match status" value="1"/>
</dbReference>
<dbReference type="GO" id="GO:0006633">
    <property type="term" value="P:fatty acid biosynthetic process"/>
    <property type="evidence" value="ECO:0007669"/>
    <property type="project" value="InterPro"/>
</dbReference>
<dbReference type="PROSITE" id="PS00012">
    <property type="entry name" value="PHOSPHOPANTETHEINE"/>
    <property type="match status" value="1"/>
</dbReference>
<dbReference type="FunFam" id="3.40.50.720:FF:000209">
    <property type="entry name" value="Polyketide synthase Pks12"/>
    <property type="match status" value="1"/>
</dbReference>
<dbReference type="InterPro" id="IPR013217">
    <property type="entry name" value="Methyltransf_12"/>
</dbReference>
<dbReference type="InterPro" id="IPR001227">
    <property type="entry name" value="Ac_transferase_dom_sf"/>
</dbReference>
<dbReference type="InterPro" id="IPR029063">
    <property type="entry name" value="SAM-dependent_MTases_sf"/>
</dbReference>
<evidence type="ECO:0000256" key="9">
    <source>
        <dbReference type="SAM" id="MobiDB-lite"/>
    </source>
</evidence>
<dbReference type="PROSITE" id="PS52004">
    <property type="entry name" value="KS3_2"/>
    <property type="match status" value="1"/>
</dbReference>
<dbReference type="InterPro" id="IPR056501">
    <property type="entry name" value="NAD-bd_HRPKS_sdrA"/>
</dbReference>
<dbReference type="Pfam" id="PF13602">
    <property type="entry name" value="ADH_zinc_N_2"/>
    <property type="match status" value="1"/>
</dbReference>
<dbReference type="InterPro" id="IPR042104">
    <property type="entry name" value="PKS_dehydratase_sf"/>
</dbReference>
<dbReference type="InterPro" id="IPR036291">
    <property type="entry name" value="NAD(P)-bd_dom_sf"/>
</dbReference>
<dbReference type="PANTHER" id="PTHR43775">
    <property type="entry name" value="FATTY ACID SYNTHASE"/>
    <property type="match status" value="1"/>
</dbReference>
<dbReference type="Gene3D" id="3.40.50.720">
    <property type="entry name" value="NAD(P)-binding Rossmann-like Domain"/>
    <property type="match status" value="1"/>
</dbReference>
<evidence type="ECO:0000259" key="12">
    <source>
        <dbReference type="PROSITE" id="PS52019"/>
    </source>
</evidence>
<evidence type="ECO:0000259" key="11">
    <source>
        <dbReference type="PROSITE" id="PS52004"/>
    </source>
</evidence>